<dbReference type="AlphaFoldDB" id="A0A974CZT0"/>
<dbReference type="Proteomes" id="UP000694892">
    <property type="component" value="Chromosome 4S"/>
</dbReference>
<name>A0A974CZT0_XENLA</name>
<dbReference type="EMBL" id="CM004473">
    <property type="protein sequence ID" value="OCT82964.1"/>
    <property type="molecule type" value="Genomic_DNA"/>
</dbReference>
<sequence>MHKKFVTAFRYPDNQEQSICPSLCRVDPCSRHFPPFVLGWPPGRHLSDNLTRNAAVYMEPTCVPFTRFMALQPLLYIY</sequence>
<evidence type="ECO:0000313" key="2">
    <source>
        <dbReference type="Proteomes" id="UP000694892"/>
    </source>
</evidence>
<evidence type="ECO:0000313" key="1">
    <source>
        <dbReference type="EMBL" id="OCT82964.1"/>
    </source>
</evidence>
<accession>A0A974CZT0</accession>
<protein>
    <submittedName>
        <fullName evidence="1">Uncharacterized protein</fullName>
    </submittedName>
</protein>
<proteinExistence type="predicted"/>
<gene>
    <name evidence="1" type="ORF">XELAEV_18025499mg</name>
</gene>
<reference evidence="2" key="1">
    <citation type="journal article" date="2016" name="Nature">
        <title>Genome evolution in the allotetraploid frog Xenopus laevis.</title>
        <authorList>
            <person name="Session A.M."/>
            <person name="Uno Y."/>
            <person name="Kwon T."/>
            <person name="Chapman J.A."/>
            <person name="Toyoda A."/>
            <person name="Takahashi S."/>
            <person name="Fukui A."/>
            <person name="Hikosaka A."/>
            <person name="Suzuki A."/>
            <person name="Kondo M."/>
            <person name="van Heeringen S.J."/>
            <person name="Quigley I."/>
            <person name="Heinz S."/>
            <person name="Ogino H."/>
            <person name="Ochi H."/>
            <person name="Hellsten U."/>
            <person name="Lyons J.B."/>
            <person name="Simakov O."/>
            <person name="Putnam N."/>
            <person name="Stites J."/>
            <person name="Kuroki Y."/>
            <person name="Tanaka T."/>
            <person name="Michiue T."/>
            <person name="Watanabe M."/>
            <person name="Bogdanovic O."/>
            <person name="Lister R."/>
            <person name="Georgiou G."/>
            <person name="Paranjpe S.S."/>
            <person name="van Kruijsbergen I."/>
            <person name="Shu S."/>
            <person name="Carlson J."/>
            <person name="Kinoshita T."/>
            <person name="Ohta Y."/>
            <person name="Mawaribuchi S."/>
            <person name="Jenkins J."/>
            <person name="Grimwood J."/>
            <person name="Schmutz J."/>
            <person name="Mitros T."/>
            <person name="Mozaffari S.V."/>
            <person name="Suzuki Y."/>
            <person name="Haramoto Y."/>
            <person name="Yamamoto T.S."/>
            <person name="Takagi C."/>
            <person name="Heald R."/>
            <person name="Miller K."/>
            <person name="Haudenschild C."/>
            <person name="Kitzman J."/>
            <person name="Nakayama T."/>
            <person name="Izutsu Y."/>
            <person name="Robert J."/>
            <person name="Fortriede J."/>
            <person name="Burns K."/>
            <person name="Lotay V."/>
            <person name="Karimi K."/>
            <person name="Yasuoka Y."/>
            <person name="Dichmann D.S."/>
            <person name="Flajnik M.F."/>
            <person name="Houston D.W."/>
            <person name="Shendure J."/>
            <person name="DuPasquier L."/>
            <person name="Vize P.D."/>
            <person name="Zorn A.M."/>
            <person name="Ito M."/>
            <person name="Marcotte E.M."/>
            <person name="Wallingford J.B."/>
            <person name="Ito Y."/>
            <person name="Asashima M."/>
            <person name="Ueno N."/>
            <person name="Matsuda Y."/>
            <person name="Veenstra G.J."/>
            <person name="Fujiyama A."/>
            <person name="Harland R.M."/>
            <person name="Taira M."/>
            <person name="Rokhsar D.S."/>
        </authorList>
    </citation>
    <scope>NUCLEOTIDE SEQUENCE [LARGE SCALE GENOMIC DNA]</scope>
    <source>
        <strain evidence="2">J</strain>
    </source>
</reference>
<organism evidence="1 2">
    <name type="scientific">Xenopus laevis</name>
    <name type="common">African clawed frog</name>
    <dbReference type="NCBI Taxonomy" id="8355"/>
    <lineage>
        <taxon>Eukaryota</taxon>
        <taxon>Metazoa</taxon>
        <taxon>Chordata</taxon>
        <taxon>Craniata</taxon>
        <taxon>Vertebrata</taxon>
        <taxon>Euteleostomi</taxon>
        <taxon>Amphibia</taxon>
        <taxon>Batrachia</taxon>
        <taxon>Anura</taxon>
        <taxon>Pipoidea</taxon>
        <taxon>Pipidae</taxon>
        <taxon>Xenopodinae</taxon>
        <taxon>Xenopus</taxon>
        <taxon>Xenopus</taxon>
    </lineage>
</organism>